<dbReference type="Proteomes" id="UP000808349">
    <property type="component" value="Unassembled WGS sequence"/>
</dbReference>
<dbReference type="AlphaFoldDB" id="A0A9D7XDL1"/>
<evidence type="ECO:0000313" key="2">
    <source>
        <dbReference type="EMBL" id="MBK9716785.1"/>
    </source>
</evidence>
<evidence type="ECO:0000313" key="3">
    <source>
        <dbReference type="Proteomes" id="UP000808349"/>
    </source>
</evidence>
<comment type="caution">
    <text evidence="2">The sequence shown here is derived from an EMBL/GenBank/DDBJ whole genome shotgun (WGS) entry which is preliminary data.</text>
</comment>
<dbReference type="SUPFAM" id="SSF46955">
    <property type="entry name" value="Putative DNA-binding domain"/>
    <property type="match status" value="1"/>
</dbReference>
<gene>
    <name evidence="2" type="ORF">IPO85_04585</name>
</gene>
<dbReference type="InterPro" id="IPR009061">
    <property type="entry name" value="DNA-bd_dom_put_sf"/>
</dbReference>
<proteinExistence type="predicted"/>
<sequence length="96" mass="11351">MEITLITNDQLQYLINEVVKRLETIIVDSKRNEGTTKEWLSAKEVCSILQISNTTLHAWSNQGILKKYKINRRIMFRNDQIYSSIIRIVSKRLQQK</sequence>
<dbReference type="Pfam" id="PF12728">
    <property type="entry name" value="HTH_17"/>
    <property type="match status" value="1"/>
</dbReference>
<organism evidence="2 3">
    <name type="scientific">Candidatus Defluviibacterium haderslevense</name>
    <dbReference type="NCBI Taxonomy" id="2981993"/>
    <lineage>
        <taxon>Bacteria</taxon>
        <taxon>Pseudomonadati</taxon>
        <taxon>Bacteroidota</taxon>
        <taxon>Saprospiria</taxon>
        <taxon>Saprospirales</taxon>
        <taxon>Saprospiraceae</taxon>
        <taxon>Candidatus Defluviibacterium</taxon>
    </lineage>
</organism>
<feature type="domain" description="Helix-turn-helix" evidence="1">
    <location>
        <begin position="39"/>
        <end position="78"/>
    </location>
</feature>
<name>A0A9D7XDL1_9BACT</name>
<protein>
    <submittedName>
        <fullName evidence="2">Helix-turn-helix domain-containing protein</fullName>
    </submittedName>
</protein>
<accession>A0A9D7XDL1</accession>
<dbReference type="EMBL" id="JADKFW010000004">
    <property type="protein sequence ID" value="MBK9716785.1"/>
    <property type="molecule type" value="Genomic_DNA"/>
</dbReference>
<reference evidence="2 3" key="1">
    <citation type="submission" date="2020-10" db="EMBL/GenBank/DDBJ databases">
        <title>Connecting structure to function with the recovery of over 1000 high-quality activated sludge metagenome-assembled genomes encoding full-length rRNA genes using long-read sequencing.</title>
        <authorList>
            <person name="Singleton C.M."/>
            <person name="Petriglieri F."/>
            <person name="Kristensen J.M."/>
            <person name="Kirkegaard R.H."/>
            <person name="Michaelsen T.Y."/>
            <person name="Andersen M.H."/>
            <person name="Karst S.M."/>
            <person name="Dueholm M.S."/>
            <person name="Nielsen P.H."/>
            <person name="Albertsen M."/>
        </authorList>
    </citation>
    <scope>NUCLEOTIDE SEQUENCE [LARGE SCALE GENOMIC DNA]</scope>
    <source>
        <strain evidence="2">Ribe_18-Q3-R11-54_BAT3C.373</strain>
    </source>
</reference>
<evidence type="ECO:0000259" key="1">
    <source>
        <dbReference type="Pfam" id="PF12728"/>
    </source>
</evidence>
<dbReference type="InterPro" id="IPR041657">
    <property type="entry name" value="HTH_17"/>
</dbReference>